<dbReference type="PANTHER" id="PTHR46096:SF3">
    <property type="entry name" value="PERFORIN-1"/>
    <property type="match status" value="1"/>
</dbReference>
<protein>
    <submittedName>
        <fullName evidence="6">Perforin 1.9</fullName>
    </submittedName>
</protein>
<dbReference type="FunCoup" id="A0A2I4CKB5">
    <property type="interactions" value="195"/>
</dbReference>
<dbReference type="InterPro" id="IPR035892">
    <property type="entry name" value="C2_domain_sf"/>
</dbReference>
<gene>
    <name evidence="6" type="primary">prf1.9</name>
</gene>
<feature type="domain" description="MACPF" evidence="4">
    <location>
        <begin position="25"/>
        <end position="368"/>
    </location>
</feature>
<dbReference type="PANTHER" id="PTHR46096">
    <property type="entry name" value="PERFORIN-1"/>
    <property type="match status" value="1"/>
</dbReference>
<keyword evidence="1 2" id="KW-0732">Signal</keyword>
<feature type="chain" id="PRO_5014171438" evidence="2">
    <location>
        <begin position="20"/>
        <end position="588"/>
    </location>
</feature>
<feature type="signal peptide" evidence="2">
    <location>
        <begin position="1"/>
        <end position="19"/>
    </location>
</feature>
<feature type="domain" description="C2" evidence="3">
    <location>
        <begin position="390"/>
        <end position="515"/>
    </location>
</feature>
<dbReference type="GO" id="GO:0001913">
    <property type="term" value="P:T cell mediated cytotoxicity"/>
    <property type="evidence" value="ECO:0007669"/>
    <property type="project" value="TreeGrafter"/>
</dbReference>
<dbReference type="InterPro" id="IPR037300">
    <property type="entry name" value="Perforin-1_C2"/>
</dbReference>
<dbReference type="OrthoDB" id="1366754at2759"/>
<evidence type="ECO:0000256" key="2">
    <source>
        <dbReference type="SAM" id="SignalP"/>
    </source>
</evidence>
<dbReference type="CTD" id="569443"/>
<dbReference type="SUPFAM" id="SSF49562">
    <property type="entry name" value="C2 domain (Calcium/lipid-binding domain, CaLB)"/>
    <property type="match status" value="1"/>
</dbReference>
<dbReference type="GO" id="GO:0051607">
    <property type="term" value="P:defense response to virus"/>
    <property type="evidence" value="ECO:0007669"/>
    <property type="project" value="TreeGrafter"/>
</dbReference>
<dbReference type="AlphaFoldDB" id="A0A2I4CKB5"/>
<dbReference type="InterPro" id="IPR020864">
    <property type="entry name" value="MACPF"/>
</dbReference>
<keyword evidence="5" id="KW-1185">Reference proteome</keyword>
<dbReference type="InParanoid" id="A0A2I4CKB5"/>
<dbReference type="STRING" id="52670.A0A2I4CKB5"/>
<name>A0A2I4CKB5_AUSLI</name>
<dbReference type="GO" id="GO:0001771">
    <property type="term" value="P:immunological synapse formation"/>
    <property type="evidence" value="ECO:0007669"/>
    <property type="project" value="TreeGrafter"/>
</dbReference>
<evidence type="ECO:0000313" key="5">
    <source>
        <dbReference type="Proteomes" id="UP000192220"/>
    </source>
</evidence>
<dbReference type="RefSeq" id="XP_013880425.1">
    <property type="nucleotide sequence ID" value="XM_014024971.1"/>
</dbReference>
<dbReference type="PROSITE" id="PS50004">
    <property type="entry name" value="C2"/>
    <property type="match status" value="1"/>
</dbReference>
<sequence length="588" mass="66052">MLVVHICMGLLLFSPQCTDQLCTEGKAKECQEAEFVPGSNLAGEGFDITKMERKGAYVLDMNQWRRKDKTCTLCSNPYMENRKQKLPLSVVDWRAKQSCSASVSSKLHKSSESLVSSSSSSVENNWKVGLELQTLKTGASLMLAGTNSKLAEYSMEKTKNDKFSFSSLSMSCKYYSYRVSNSPKLHNEFRKAVQRLPKVYSPETKQQFYKLIDSFGTHYITKVNVGGDIRSVTSIRQCQASLQGLSVDEVQMCLEVEASASYRATITTQTKHCKKDIQKSDSKSAFSSLFNDRFTEIKGGRTTDSDLLFSADKNPSAYKDWINTIPENPDIISYSLDSLHELMPAETTTRQNLRSAISHYILEKGLLRNCSGRCQTGIRSDSRDSCVCQCHNNPAVNPDCCPTRKGMARVIVTVERASGLWGDYFTSTDGYVKVFFNRNERRSPVINNNSSPHWNMVVDLGQQDLSSVNTVKFQVWDQDSGWDDDLLGTCNQVLTPGVKSDLCNLNHGQLFYKWDVTCAPSLSGASCSDYKPSPMDQSLRELYVSRHAHPIPKAMLRQMGVFVNESSPWQNKSLTANKDRMQKVFQLL</sequence>
<evidence type="ECO:0000313" key="6">
    <source>
        <dbReference type="RefSeq" id="XP_013880425.1"/>
    </source>
</evidence>
<dbReference type="GO" id="GO:0005509">
    <property type="term" value="F:calcium ion binding"/>
    <property type="evidence" value="ECO:0007669"/>
    <property type="project" value="InterPro"/>
</dbReference>
<dbReference type="SMART" id="SM00239">
    <property type="entry name" value="C2"/>
    <property type="match status" value="1"/>
</dbReference>
<dbReference type="InterPro" id="IPR000008">
    <property type="entry name" value="C2_dom"/>
</dbReference>
<dbReference type="PROSITE" id="PS51412">
    <property type="entry name" value="MACPF_2"/>
    <property type="match status" value="1"/>
</dbReference>
<reference evidence="6" key="1">
    <citation type="submission" date="2025-08" db="UniProtKB">
        <authorList>
            <consortium name="RefSeq"/>
        </authorList>
    </citation>
    <scope>IDENTIFICATION</scope>
    <source>
        <strain evidence="6">Quisiro</strain>
        <tissue evidence="6">Liver</tissue>
    </source>
</reference>
<proteinExistence type="predicted"/>
<dbReference type="CDD" id="cd04032">
    <property type="entry name" value="C2_Perforin"/>
    <property type="match status" value="1"/>
</dbReference>
<dbReference type="Pfam" id="PF00168">
    <property type="entry name" value="C2"/>
    <property type="match status" value="1"/>
</dbReference>
<dbReference type="InterPro" id="IPR052784">
    <property type="entry name" value="Perforin-1_pore-forming"/>
</dbReference>
<dbReference type="SMART" id="SM00457">
    <property type="entry name" value="MACPF"/>
    <property type="match status" value="1"/>
</dbReference>
<accession>A0A2I4CKB5</accession>
<dbReference type="GO" id="GO:0016020">
    <property type="term" value="C:membrane"/>
    <property type="evidence" value="ECO:0007669"/>
    <property type="project" value="TreeGrafter"/>
</dbReference>
<dbReference type="KEGG" id="alim:106529518"/>
<dbReference type="Gene3D" id="2.60.40.150">
    <property type="entry name" value="C2 domain"/>
    <property type="match status" value="1"/>
</dbReference>
<organism evidence="5 6">
    <name type="scientific">Austrofundulus limnaeus</name>
    <name type="common">Annual killifish</name>
    <dbReference type="NCBI Taxonomy" id="52670"/>
    <lineage>
        <taxon>Eukaryota</taxon>
        <taxon>Metazoa</taxon>
        <taxon>Chordata</taxon>
        <taxon>Craniata</taxon>
        <taxon>Vertebrata</taxon>
        <taxon>Euteleostomi</taxon>
        <taxon>Actinopterygii</taxon>
        <taxon>Neopterygii</taxon>
        <taxon>Teleostei</taxon>
        <taxon>Neoteleostei</taxon>
        <taxon>Acanthomorphata</taxon>
        <taxon>Ovalentaria</taxon>
        <taxon>Atherinomorphae</taxon>
        <taxon>Cyprinodontiformes</taxon>
        <taxon>Rivulidae</taxon>
        <taxon>Austrofundulus</taxon>
    </lineage>
</organism>
<dbReference type="Pfam" id="PF01823">
    <property type="entry name" value="MACPF"/>
    <property type="match status" value="1"/>
</dbReference>
<dbReference type="GO" id="GO:0022829">
    <property type="term" value="F:wide pore channel activity"/>
    <property type="evidence" value="ECO:0007669"/>
    <property type="project" value="TreeGrafter"/>
</dbReference>
<dbReference type="GO" id="GO:0140911">
    <property type="term" value="F:pore-forming activity"/>
    <property type="evidence" value="ECO:0007669"/>
    <property type="project" value="InterPro"/>
</dbReference>
<dbReference type="Proteomes" id="UP000192220">
    <property type="component" value="Unplaced"/>
</dbReference>
<evidence type="ECO:0000256" key="1">
    <source>
        <dbReference type="ARBA" id="ARBA00022729"/>
    </source>
</evidence>
<evidence type="ECO:0000259" key="4">
    <source>
        <dbReference type="PROSITE" id="PS51412"/>
    </source>
</evidence>
<evidence type="ECO:0000259" key="3">
    <source>
        <dbReference type="PROSITE" id="PS50004"/>
    </source>
</evidence>